<feature type="domain" description="Enoyl reductase (ER)" evidence="2">
    <location>
        <begin position="21"/>
        <end position="322"/>
    </location>
</feature>
<evidence type="ECO:0000313" key="4">
    <source>
        <dbReference type="Proteomes" id="UP001500037"/>
    </source>
</evidence>
<dbReference type="Gene3D" id="3.90.180.10">
    <property type="entry name" value="Medium-chain alcohol dehydrogenases, catalytic domain"/>
    <property type="match status" value="1"/>
</dbReference>
<evidence type="ECO:0000313" key="3">
    <source>
        <dbReference type="EMBL" id="GAA1245357.1"/>
    </source>
</evidence>
<dbReference type="Pfam" id="PF08240">
    <property type="entry name" value="ADH_N"/>
    <property type="match status" value="1"/>
</dbReference>
<protein>
    <submittedName>
        <fullName evidence="3">NADP-dependent oxidoreductase</fullName>
    </submittedName>
</protein>
<keyword evidence="4" id="KW-1185">Reference proteome</keyword>
<comment type="caution">
    <text evidence="3">The sequence shown here is derived from an EMBL/GenBank/DDBJ whole genome shotgun (WGS) entry which is preliminary data.</text>
</comment>
<dbReference type="InterPro" id="IPR036291">
    <property type="entry name" value="NAD(P)-bd_dom_sf"/>
</dbReference>
<dbReference type="InterPro" id="IPR050700">
    <property type="entry name" value="YIM1/Zinc_Alcohol_DH_Fams"/>
</dbReference>
<organism evidence="3 4">
    <name type="scientific">Kitasatospora nipponensis</name>
    <dbReference type="NCBI Taxonomy" id="258049"/>
    <lineage>
        <taxon>Bacteria</taxon>
        <taxon>Bacillati</taxon>
        <taxon>Actinomycetota</taxon>
        <taxon>Actinomycetes</taxon>
        <taxon>Kitasatosporales</taxon>
        <taxon>Streptomycetaceae</taxon>
        <taxon>Kitasatospora</taxon>
    </lineage>
</organism>
<dbReference type="Gene3D" id="3.40.50.720">
    <property type="entry name" value="NAD(P)-binding Rossmann-like Domain"/>
    <property type="match status" value="1"/>
</dbReference>
<keyword evidence="1" id="KW-0560">Oxidoreductase</keyword>
<dbReference type="InterPro" id="IPR011032">
    <property type="entry name" value="GroES-like_sf"/>
</dbReference>
<proteinExistence type="predicted"/>
<sequence length="325" mass="33618">MAGEAGAMSNEMNTVTQDTFGGPEVLRIARTARPEPGPTEVLVRVRAAGVNPVDTKTSQGQGLAWLYGEPPYTLGWDVSGTVEAVGFGVTTLAVGDEVLGMPLFPRLAGGFAEYVAAPSRHFVRKPAGLGHPQAAGLPLAGLTAWQILVDTARVQPGQRVLVHAAAGGVGHLAVQIAKARGAYVIGTARADKHAFLRGLGADEVVDYTAGPFERQVEPVDLVVDNIGDPEHQRRSLEVLGAGGLLVAVPGGADAEVVAAAEATGRRATGFLVEPDRAGLLGLTELVERGELRVELAAVLPFAEVATAFELVGAGRVRGKVVLDLG</sequence>
<name>A0ABP4H4W5_9ACTN</name>
<dbReference type="InterPro" id="IPR013154">
    <property type="entry name" value="ADH-like_N"/>
</dbReference>
<evidence type="ECO:0000259" key="2">
    <source>
        <dbReference type="SMART" id="SM00829"/>
    </source>
</evidence>
<evidence type="ECO:0000256" key="1">
    <source>
        <dbReference type="ARBA" id="ARBA00023002"/>
    </source>
</evidence>
<dbReference type="PANTHER" id="PTHR11695:SF294">
    <property type="entry name" value="RETICULON-4-INTERACTING PROTEIN 1, MITOCHONDRIAL"/>
    <property type="match status" value="1"/>
</dbReference>
<gene>
    <name evidence="3" type="ORF">GCM10009665_40280</name>
</gene>
<dbReference type="PROSITE" id="PS01162">
    <property type="entry name" value="QOR_ZETA_CRYSTAL"/>
    <property type="match status" value="1"/>
</dbReference>
<dbReference type="Proteomes" id="UP001500037">
    <property type="component" value="Unassembled WGS sequence"/>
</dbReference>
<dbReference type="CDD" id="cd05289">
    <property type="entry name" value="MDR_like_2"/>
    <property type="match status" value="1"/>
</dbReference>
<dbReference type="EMBL" id="BAAALF010000071">
    <property type="protein sequence ID" value="GAA1245357.1"/>
    <property type="molecule type" value="Genomic_DNA"/>
</dbReference>
<dbReference type="SUPFAM" id="SSF51735">
    <property type="entry name" value="NAD(P)-binding Rossmann-fold domains"/>
    <property type="match status" value="1"/>
</dbReference>
<dbReference type="InterPro" id="IPR002364">
    <property type="entry name" value="Quin_OxRdtase/zeta-crystal_CS"/>
</dbReference>
<dbReference type="InterPro" id="IPR020843">
    <property type="entry name" value="ER"/>
</dbReference>
<dbReference type="SMART" id="SM00829">
    <property type="entry name" value="PKS_ER"/>
    <property type="match status" value="1"/>
</dbReference>
<dbReference type="PANTHER" id="PTHR11695">
    <property type="entry name" value="ALCOHOL DEHYDROGENASE RELATED"/>
    <property type="match status" value="1"/>
</dbReference>
<dbReference type="Pfam" id="PF13602">
    <property type="entry name" value="ADH_zinc_N_2"/>
    <property type="match status" value="1"/>
</dbReference>
<reference evidence="4" key="1">
    <citation type="journal article" date="2019" name="Int. J. Syst. Evol. Microbiol.">
        <title>The Global Catalogue of Microorganisms (GCM) 10K type strain sequencing project: providing services to taxonomists for standard genome sequencing and annotation.</title>
        <authorList>
            <consortium name="The Broad Institute Genomics Platform"/>
            <consortium name="The Broad Institute Genome Sequencing Center for Infectious Disease"/>
            <person name="Wu L."/>
            <person name="Ma J."/>
        </authorList>
    </citation>
    <scope>NUCLEOTIDE SEQUENCE [LARGE SCALE GENOMIC DNA]</scope>
    <source>
        <strain evidence="4">JCM 13004</strain>
    </source>
</reference>
<accession>A0ABP4H4W5</accession>
<dbReference type="SUPFAM" id="SSF50129">
    <property type="entry name" value="GroES-like"/>
    <property type="match status" value="1"/>
</dbReference>